<gene>
    <name evidence="7" type="ORF">FOMPIDRAFT_1161359</name>
</gene>
<evidence type="ECO:0000259" key="6">
    <source>
        <dbReference type="PROSITE" id="PS51526"/>
    </source>
</evidence>
<dbReference type="InterPro" id="IPR003150">
    <property type="entry name" value="DNA-bd_RFX"/>
</dbReference>
<proteinExistence type="predicted"/>
<dbReference type="GO" id="GO:0006355">
    <property type="term" value="P:regulation of DNA-templated transcription"/>
    <property type="evidence" value="ECO:0007669"/>
    <property type="project" value="InterPro"/>
</dbReference>
<dbReference type="GO" id="GO:0006325">
    <property type="term" value="P:chromatin organization"/>
    <property type="evidence" value="ECO:0007669"/>
    <property type="project" value="UniProtKB-KW"/>
</dbReference>
<evidence type="ECO:0000256" key="4">
    <source>
        <dbReference type="ARBA" id="ARBA00023242"/>
    </source>
</evidence>
<name>S8EA38_FOMSC</name>
<keyword evidence="4" id="KW-0539">Nucleus</keyword>
<evidence type="ECO:0000313" key="7">
    <source>
        <dbReference type="EMBL" id="EPT01508.1"/>
    </source>
</evidence>
<dbReference type="InParanoid" id="S8EA38"/>
<dbReference type="STRING" id="743788.S8EA38"/>
<dbReference type="PANTHER" id="PTHR22970">
    <property type="entry name" value="AT-RICH INTERACTIVE DOMAIN-CONTAINING PROTEIN 2"/>
    <property type="match status" value="1"/>
</dbReference>
<dbReference type="InterPro" id="IPR052406">
    <property type="entry name" value="Chromatin_Remodeling_Comp"/>
</dbReference>
<evidence type="ECO:0000256" key="3">
    <source>
        <dbReference type="ARBA" id="ARBA00023163"/>
    </source>
</evidence>
<feature type="region of interest" description="Disordered" evidence="5">
    <location>
        <begin position="15"/>
        <end position="34"/>
    </location>
</feature>
<protein>
    <recommendedName>
        <fullName evidence="6">RFX-type winged-helix domain-containing protein</fullName>
    </recommendedName>
</protein>
<keyword evidence="1" id="KW-0156">Chromatin regulator</keyword>
<dbReference type="FunCoup" id="S8EA38">
    <property type="interactions" value="7"/>
</dbReference>
<dbReference type="Proteomes" id="UP000015241">
    <property type="component" value="Unassembled WGS sequence"/>
</dbReference>
<sequence length="650" mass="71797">MTSAAYVASTIQRTGSTAPHRSGHTALAANQSRPTVTDDYERWYTEGTPNNRMLLALRSGIDSEISWALDRLTRLCNNEQFVLRAIPGLTDALFEWPVWYVEIGATLCAGATTLFSLPQEWERKRKHALESILILRNAAVNEPNAQELSEHRRTRSLILLALHGIKPDCDANTEFVLYVVELLQAISAGLSLPPPDAPALAIPVQPLQEIAGKSSNRALILSAMTTLNLLLSNPANVAHLVEDSPALGAALRYLPLFTDKPLVDASVNYLYTHLSHPAMTKAFLLHPQMPATLRLLVSLLLSEQAEETVTLDIGPPVHTAPSSFTTVKDHELSPEELNRLVPMPEPQRCYEWMRTMFVAKADGELTQVEFWNLYKDAFTPYTPQHPMLAASDVIKNVSLVFAPAQAMFLPGTPQRFIVHGVDRRKERLAVEQQFKCLWNRSQCPTLTFGSTAELYEHIVHQHIDLHKGSEATCSWATCSHGPLSKALLRGHVLTHLPSSQSAPRDPGQTDNVSLPSEHSPHPTSNPTERPPPPPRSAKLTYTRPVADPPSTSLTALLCIRVLFRASFASSDAAPRADDDHFGFPGIVEETEDTEGLLARSAGNEREREGERRGRKAFIGIRHMLESVQIKDEALMGWITEMIDAGITGTT</sequence>
<dbReference type="GO" id="GO:0003677">
    <property type="term" value="F:DNA binding"/>
    <property type="evidence" value="ECO:0007669"/>
    <property type="project" value="InterPro"/>
</dbReference>
<reference evidence="7 8" key="1">
    <citation type="journal article" date="2012" name="Science">
        <title>The Paleozoic origin of enzymatic lignin decomposition reconstructed from 31 fungal genomes.</title>
        <authorList>
            <person name="Floudas D."/>
            <person name="Binder M."/>
            <person name="Riley R."/>
            <person name="Barry K."/>
            <person name="Blanchette R.A."/>
            <person name="Henrissat B."/>
            <person name="Martinez A.T."/>
            <person name="Otillar R."/>
            <person name="Spatafora J.W."/>
            <person name="Yadav J.S."/>
            <person name="Aerts A."/>
            <person name="Benoit I."/>
            <person name="Boyd A."/>
            <person name="Carlson A."/>
            <person name="Copeland A."/>
            <person name="Coutinho P.M."/>
            <person name="de Vries R.P."/>
            <person name="Ferreira P."/>
            <person name="Findley K."/>
            <person name="Foster B."/>
            <person name="Gaskell J."/>
            <person name="Glotzer D."/>
            <person name="Gorecki P."/>
            <person name="Heitman J."/>
            <person name="Hesse C."/>
            <person name="Hori C."/>
            <person name="Igarashi K."/>
            <person name="Jurgens J.A."/>
            <person name="Kallen N."/>
            <person name="Kersten P."/>
            <person name="Kohler A."/>
            <person name="Kuees U."/>
            <person name="Kumar T.K.A."/>
            <person name="Kuo A."/>
            <person name="LaButti K."/>
            <person name="Larrondo L.F."/>
            <person name="Lindquist E."/>
            <person name="Ling A."/>
            <person name="Lombard V."/>
            <person name="Lucas S."/>
            <person name="Lundell T."/>
            <person name="Martin R."/>
            <person name="McLaughlin D.J."/>
            <person name="Morgenstern I."/>
            <person name="Morin E."/>
            <person name="Murat C."/>
            <person name="Nagy L.G."/>
            <person name="Nolan M."/>
            <person name="Ohm R.A."/>
            <person name="Patyshakuliyeva A."/>
            <person name="Rokas A."/>
            <person name="Ruiz-Duenas F.J."/>
            <person name="Sabat G."/>
            <person name="Salamov A."/>
            <person name="Samejima M."/>
            <person name="Schmutz J."/>
            <person name="Slot J.C."/>
            <person name="St John F."/>
            <person name="Stenlid J."/>
            <person name="Sun H."/>
            <person name="Sun S."/>
            <person name="Syed K."/>
            <person name="Tsang A."/>
            <person name="Wiebenga A."/>
            <person name="Young D."/>
            <person name="Pisabarro A."/>
            <person name="Eastwood D.C."/>
            <person name="Martin F."/>
            <person name="Cullen D."/>
            <person name="Grigoriev I.V."/>
            <person name="Hibbett D.S."/>
        </authorList>
    </citation>
    <scope>NUCLEOTIDE SEQUENCE</scope>
    <source>
        <strain evidence="8">FP-58527</strain>
    </source>
</reference>
<dbReference type="OrthoDB" id="338531at2759"/>
<feature type="domain" description="RFX-type winged-helix" evidence="6">
    <location>
        <begin position="349"/>
        <end position="425"/>
    </location>
</feature>
<dbReference type="PANTHER" id="PTHR22970:SF14">
    <property type="entry name" value="AT-RICH INTERACTIVE DOMAIN-CONTAINING PROTEIN 2"/>
    <property type="match status" value="1"/>
</dbReference>
<feature type="compositionally biased region" description="Polar residues" evidence="5">
    <location>
        <begin position="496"/>
        <end position="516"/>
    </location>
</feature>
<keyword evidence="3" id="KW-0804">Transcription</keyword>
<feature type="region of interest" description="Disordered" evidence="5">
    <location>
        <begin position="496"/>
        <end position="546"/>
    </location>
</feature>
<dbReference type="EMBL" id="KE504141">
    <property type="protein sequence ID" value="EPT01508.1"/>
    <property type="molecule type" value="Genomic_DNA"/>
</dbReference>
<dbReference type="PROSITE" id="PS51526">
    <property type="entry name" value="RFX_DBD"/>
    <property type="match status" value="1"/>
</dbReference>
<evidence type="ECO:0000313" key="8">
    <source>
        <dbReference type="Proteomes" id="UP000015241"/>
    </source>
</evidence>
<evidence type="ECO:0000256" key="1">
    <source>
        <dbReference type="ARBA" id="ARBA00022853"/>
    </source>
</evidence>
<keyword evidence="2" id="KW-0805">Transcription regulation</keyword>
<accession>S8EA38</accession>
<dbReference type="AlphaFoldDB" id="S8EA38"/>
<evidence type="ECO:0000256" key="2">
    <source>
        <dbReference type="ARBA" id="ARBA00023015"/>
    </source>
</evidence>
<organism evidence="7 8">
    <name type="scientific">Fomitopsis schrenkii</name>
    <name type="common">Brown rot fungus</name>
    <dbReference type="NCBI Taxonomy" id="2126942"/>
    <lineage>
        <taxon>Eukaryota</taxon>
        <taxon>Fungi</taxon>
        <taxon>Dikarya</taxon>
        <taxon>Basidiomycota</taxon>
        <taxon>Agaricomycotina</taxon>
        <taxon>Agaricomycetes</taxon>
        <taxon>Polyporales</taxon>
        <taxon>Fomitopsis</taxon>
    </lineage>
</organism>
<evidence type="ECO:0000256" key="5">
    <source>
        <dbReference type="SAM" id="MobiDB-lite"/>
    </source>
</evidence>
<dbReference type="GO" id="GO:0016586">
    <property type="term" value="C:RSC-type complex"/>
    <property type="evidence" value="ECO:0007669"/>
    <property type="project" value="TreeGrafter"/>
</dbReference>
<dbReference type="Gene3D" id="3.30.160.60">
    <property type="entry name" value="Classic Zinc Finger"/>
    <property type="match status" value="1"/>
</dbReference>
<keyword evidence="8" id="KW-1185">Reference proteome</keyword>
<dbReference type="HOGENOM" id="CLU_028353_0_0_1"/>
<dbReference type="eggNOG" id="ENOG502QVTM">
    <property type="taxonomic scope" value="Eukaryota"/>
</dbReference>